<evidence type="ECO:0000313" key="1">
    <source>
        <dbReference type="EMBL" id="MBJ8342513.1"/>
    </source>
</evidence>
<reference evidence="1" key="1">
    <citation type="submission" date="2020-12" db="EMBL/GenBank/DDBJ databases">
        <title>Antrihabitans popcorni sp. nov. and Antrihabitans auranticaus sp. nov., isolated from a larva cave.</title>
        <authorList>
            <person name="Lee S.D."/>
            <person name="Kim I.S."/>
        </authorList>
    </citation>
    <scope>NUCLEOTIDE SEQUENCE</scope>
    <source>
        <strain evidence="1">YC3-6</strain>
    </source>
</reference>
<name>A0A934U711_9NOCA</name>
<keyword evidence="2" id="KW-1185">Reference proteome</keyword>
<proteinExistence type="predicted"/>
<evidence type="ECO:0000313" key="2">
    <source>
        <dbReference type="Proteomes" id="UP000655868"/>
    </source>
</evidence>
<dbReference type="RefSeq" id="WP_199708109.1">
    <property type="nucleotide sequence ID" value="NZ_JAEMNV010000012.1"/>
</dbReference>
<comment type="caution">
    <text evidence="1">The sequence shown here is derived from an EMBL/GenBank/DDBJ whole genome shotgun (WGS) entry which is preliminary data.</text>
</comment>
<accession>A0A934U711</accession>
<dbReference type="Proteomes" id="UP000655868">
    <property type="component" value="Unassembled WGS sequence"/>
</dbReference>
<organism evidence="1 2">
    <name type="scientific">Antrihabitans stalagmiti</name>
    <dbReference type="NCBI Taxonomy" id="2799499"/>
    <lineage>
        <taxon>Bacteria</taxon>
        <taxon>Bacillati</taxon>
        <taxon>Actinomycetota</taxon>
        <taxon>Actinomycetes</taxon>
        <taxon>Mycobacteriales</taxon>
        <taxon>Nocardiaceae</taxon>
        <taxon>Antrihabitans</taxon>
    </lineage>
</organism>
<protein>
    <submittedName>
        <fullName evidence="1">Uncharacterized protein</fullName>
    </submittedName>
</protein>
<sequence length="187" mass="20081">MSTIIAALIGLGGVTIAATIARLTAQSIAELNAAQKRRDAELLASKEYADLVITTAGAIEAYVWYASDEIISKRTVTEEAWHGAKDYVVPLRTSISRLQFLGTLVVDPTVKALHTSFLQLAESVFAAPGDDGMSARALWNRAVDAGNQPDTVTQLVQAAHDLRARQLHGYPTEAPGLWRSALGPSRK</sequence>
<gene>
    <name evidence="1" type="ORF">JGU71_26845</name>
</gene>
<dbReference type="EMBL" id="JAEMNV010000012">
    <property type="protein sequence ID" value="MBJ8342513.1"/>
    <property type="molecule type" value="Genomic_DNA"/>
</dbReference>
<dbReference type="AlphaFoldDB" id="A0A934U711"/>